<dbReference type="RefSeq" id="WP_004015199.1">
    <property type="nucleotide sequence ID" value="NZ_CAMPUA010000029.1"/>
</dbReference>
<evidence type="ECO:0000313" key="1">
    <source>
        <dbReference type="EMBL" id="STO16780.1"/>
    </source>
</evidence>
<gene>
    <name evidence="1" type="ORF">NCTC11819_01354</name>
    <name evidence="2" type="ORF">NCTC11819_02249</name>
</gene>
<name>A0A8G2M6Y5_9ACTO</name>
<dbReference type="EMBL" id="UGGQ01000006">
    <property type="protein sequence ID" value="STO16780.1"/>
    <property type="molecule type" value="Genomic_DNA"/>
</dbReference>
<evidence type="ECO:0000313" key="3">
    <source>
        <dbReference type="Proteomes" id="UP000255284"/>
    </source>
</evidence>
<evidence type="ECO:0000313" key="2">
    <source>
        <dbReference type="EMBL" id="STO23200.1"/>
    </source>
</evidence>
<protein>
    <submittedName>
        <fullName evidence="2">Uncharacterized protein</fullName>
    </submittedName>
</protein>
<comment type="caution">
    <text evidence="2">The sequence shown here is derived from an EMBL/GenBank/DDBJ whole genome shotgun (WGS) entry which is preliminary data.</text>
</comment>
<dbReference type="Proteomes" id="UP000255284">
    <property type="component" value="Unassembled WGS sequence"/>
</dbReference>
<accession>A0A8G2M6Y5</accession>
<dbReference type="GeneID" id="66164779"/>
<dbReference type="AlphaFoldDB" id="A0A8G2M6Y5"/>
<sequence>MASEIRDYLLAWARTRVSVCTNHEAGVEILGSVLGVLAGQSAKITADVSRAIPDFGNGEHG</sequence>
<proteinExistence type="predicted"/>
<reference evidence="2 3" key="1">
    <citation type="submission" date="2018-06" db="EMBL/GenBank/DDBJ databases">
        <authorList>
            <consortium name="Pathogen Informatics"/>
            <person name="Doyle S."/>
        </authorList>
    </citation>
    <scope>NUCLEOTIDE SEQUENCE [LARGE SCALE GENOMIC DNA]</scope>
    <source>
        <strain evidence="2 3">NCTC11819</strain>
    </source>
</reference>
<dbReference type="EMBL" id="UGGQ01000007">
    <property type="protein sequence ID" value="STO23200.1"/>
    <property type="molecule type" value="Genomic_DNA"/>
</dbReference>
<organism evidence="2 3">
    <name type="scientific">Mobiluncus mulieris</name>
    <dbReference type="NCBI Taxonomy" id="2052"/>
    <lineage>
        <taxon>Bacteria</taxon>
        <taxon>Bacillati</taxon>
        <taxon>Actinomycetota</taxon>
        <taxon>Actinomycetes</taxon>
        <taxon>Actinomycetales</taxon>
        <taxon>Actinomycetaceae</taxon>
        <taxon>Mobiluncus</taxon>
    </lineage>
</organism>